<feature type="domain" description="Carrier" evidence="1">
    <location>
        <begin position="1"/>
        <end position="54"/>
    </location>
</feature>
<sequence length="54" mass="6156">MVVEELKTVLSMTSRDEFPLDIGFFDLGLTSLRLSEVKLALEQKLECAIPRPLY</sequence>
<keyword evidence="3" id="KW-1185">Reference proteome</keyword>
<accession>A0ABW7VMY3</accession>
<organism evidence="2 3">
    <name type="scientific">Streptomyces olivaceoviridis</name>
    <name type="common">Streptomyces corchorusii</name>
    <dbReference type="NCBI Taxonomy" id="1921"/>
    <lineage>
        <taxon>Bacteria</taxon>
        <taxon>Bacillati</taxon>
        <taxon>Actinomycetota</taxon>
        <taxon>Actinomycetes</taxon>
        <taxon>Kitasatosporales</taxon>
        <taxon>Streptomycetaceae</taxon>
        <taxon>Streptomyces</taxon>
    </lineage>
</organism>
<dbReference type="InterPro" id="IPR009081">
    <property type="entry name" value="PP-bd_ACP"/>
</dbReference>
<dbReference type="Gene3D" id="1.10.1200.10">
    <property type="entry name" value="ACP-like"/>
    <property type="match status" value="1"/>
</dbReference>
<dbReference type="InterPro" id="IPR036736">
    <property type="entry name" value="ACP-like_sf"/>
</dbReference>
<dbReference type="RefSeq" id="WP_079082659.1">
    <property type="nucleotide sequence ID" value="NZ_JBIRUT010000042.1"/>
</dbReference>
<dbReference type="Proteomes" id="UP001611397">
    <property type="component" value="Unassembled WGS sequence"/>
</dbReference>
<evidence type="ECO:0000313" key="2">
    <source>
        <dbReference type="EMBL" id="MFI2161596.1"/>
    </source>
</evidence>
<dbReference type="PROSITE" id="PS50075">
    <property type="entry name" value="CARRIER"/>
    <property type="match status" value="1"/>
</dbReference>
<name>A0ABW7VMY3_STROI</name>
<comment type="caution">
    <text evidence="2">The sequence shown here is derived from an EMBL/GenBank/DDBJ whole genome shotgun (WGS) entry which is preliminary data.</text>
</comment>
<dbReference type="EMBL" id="JBIRWM010000027">
    <property type="protein sequence ID" value="MFI2161596.1"/>
    <property type="molecule type" value="Genomic_DNA"/>
</dbReference>
<gene>
    <name evidence="2" type="ORF">ACH49L_39055</name>
</gene>
<dbReference type="SUPFAM" id="SSF47336">
    <property type="entry name" value="ACP-like"/>
    <property type="match status" value="1"/>
</dbReference>
<protein>
    <submittedName>
        <fullName evidence="2">Acyl carrier protein</fullName>
    </submittedName>
</protein>
<reference evidence="2 3" key="1">
    <citation type="submission" date="2024-10" db="EMBL/GenBank/DDBJ databases">
        <title>The Natural Products Discovery Center: Release of the First 8490 Sequenced Strains for Exploring Actinobacteria Biosynthetic Diversity.</title>
        <authorList>
            <person name="Kalkreuter E."/>
            <person name="Kautsar S.A."/>
            <person name="Yang D."/>
            <person name="Bader C.D."/>
            <person name="Teijaro C.N."/>
            <person name="Fluegel L."/>
            <person name="Davis C.M."/>
            <person name="Simpson J.R."/>
            <person name="Lauterbach L."/>
            <person name="Steele A.D."/>
            <person name="Gui C."/>
            <person name="Meng S."/>
            <person name="Li G."/>
            <person name="Viehrig K."/>
            <person name="Ye F."/>
            <person name="Su P."/>
            <person name="Kiefer A.F."/>
            <person name="Nichols A."/>
            <person name="Cepeda A.J."/>
            <person name="Yan W."/>
            <person name="Fan B."/>
            <person name="Jiang Y."/>
            <person name="Adhikari A."/>
            <person name="Zheng C.-J."/>
            <person name="Schuster L."/>
            <person name="Cowan T.M."/>
            <person name="Smanski M.J."/>
            <person name="Chevrette M.G."/>
            <person name="De Carvalho L.P.S."/>
            <person name="Shen B."/>
        </authorList>
    </citation>
    <scope>NUCLEOTIDE SEQUENCE [LARGE SCALE GENOMIC DNA]</scope>
    <source>
        <strain evidence="2 3">NPDC020295</strain>
    </source>
</reference>
<dbReference type="Pfam" id="PF00550">
    <property type="entry name" value="PP-binding"/>
    <property type="match status" value="1"/>
</dbReference>
<evidence type="ECO:0000313" key="3">
    <source>
        <dbReference type="Proteomes" id="UP001611397"/>
    </source>
</evidence>
<proteinExistence type="predicted"/>
<evidence type="ECO:0000259" key="1">
    <source>
        <dbReference type="PROSITE" id="PS50075"/>
    </source>
</evidence>